<evidence type="ECO:0000313" key="1">
    <source>
        <dbReference type="EMBL" id="KAJ1117135.1"/>
    </source>
</evidence>
<evidence type="ECO:0000313" key="2">
    <source>
        <dbReference type="Proteomes" id="UP001066276"/>
    </source>
</evidence>
<name>A0AAV7NM67_PLEWA</name>
<accession>A0AAV7NM67</accession>
<proteinExistence type="predicted"/>
<organism evidence="1 2">
    <name type="scientific">Pleurodeles waltl</name>
    <name type="common">Iberian ribbed newt</name>
    <dbReference type="NCBI Taxonomy" id="8319"/>
    <lineage>
        <taxon>Eukaryota</taxon>
        <taxon>Metazoa</taxon>
        <taxon>Chordata</taxon>
        <taxon>Craniata</taxon>
        <taxon>Vertebrata</taxon>
        <taxon>Euteleostomi</taxon>
        <taxon>Amphibia</taxon>
        <taxon>Batrachia</taxon>
        <taxon>Caudata</taxon>
        <taxon>Salamandroidea</taxon>
        <taxon>Salamandridae</taxon>
        <taxon>Pleurodelinae</taxon>
        <taxon>Pleurodeles</taxon>
    </lineage>
</organism>
<gene>
    <name evidence="1" type="ORF">NDU88_005335</name>
</gene>
<reference evidence="1" key="1">
    <citation type="journal article" date="2022" name="bioRxiv">
        <title>Sequencing and chromosome-scale assembly of the giantPleurodeles waltlgenome.</title>
        <authorList>
            <person name="Brown T."/>
            <person name="Elewa A."/>
            <person name="Iarovenko S."/>
            <person name="Subramanian E."/>
            <person name="Araus A.J."/>
            <person name="Petzold A."/>
            <person name="Susuki M."/>
            <person name="Suzuki K.-i.T."/>
            <person name="Hayashi T."/>
            <person name="Toyoda A."/>
            <person name="Oliveira C."/>
            <person name="Osipova E."/>
            <person name="Leigh N.D."/>
            <person name="Simon A."/>
            <person name="Yun M.H."/>
        </authorList>
    </citation>
    <scope>NUCLEOTIDE SEQUENCE</scope>
    <source>
        <strain evidence="1">20211129_DDA</strain>
        <tissue evidence="1">Liver</tissue>
    </source>
</reference>
<dbReference type="EMBL" id="JANPWB010000012">
    <property type="protein sequence ID" value="KAJ1117135.1"/>
    <property type="molecule type" value="Genomic_DNA"/>
</dbReference>
<sequence length="110" mass="12219">MQQLFFSEVLPQHRSMATVGMTVWLTDPPPSLTSMQYAMECILQEITAVGSSLEGLDSGISALMTKTKSICLDNAGFQNCVTDLEHRVTTVESRLTEVPETRNFPFYAAR</sequence>
<protein>
    <submittedName>
        <fullName evidence="1">Uncharacterized protein</fullName>
    </submittedName>
</protein>
<dbReference type="AlphaFoldDB" id="A0AAV7NM67"/>
<dbReference type="Proteomes" id="UP001066276">
    <property type="component" value="Chromosome 8"/>
</dbReference>
<keyword evidence="2" id="KW-1185">Reference proteome</keyword>
<comment type="caution">
    <text evidence="1">The sequence shown here is derived from an EMBL/GenBank/DDBJ whole genome shotgun (WGS) entry which is preliminary data.</text>
</comment>